<dbReference type="NCBIfam" id="TIGR02727">
    <property type="entry name" value="MTHFS_bact"/>
    <property type="match status" value="1"/>
</dbReference>
<dbReference type="PANTHER" id="PTHR23407">
    <property type="entry name" value="ATPASE INHIBITOR/5-FORMYLTETRAHYDROFOLATE CYCLO-LIGASE"/>
    <property type="match status" value="1"/>
</dbReference>
<evidence type="ECO:0000256" key="2">
    <source>
        <dbReference type="ARBA" id="ARBA00022741"/>
    </source>
</evidence>
<keyword evidence="6" id="KW-0436">Ligase</keyword>
<evidence type="ECO:0000256" key="4">
    <source>
        <dbReference type="PIRSR" id="PIRSR006806-1"/>
    </source>
</evidence>
<keyword evidence="2 4" id="KW-0547">Nucleotide-binding</keyword>
<comment type="similarity">
    <text evidence="1 5">Belongs to the 5-formyltetrahydrofolate cyclo-ligase family.</text>
</comment>
<evidence type="ECO:0000256" key="3">
    <source>
        <dbReference type="ARBA" id="ARBA00022840"/>
    </source>
</evidence>
<dbReference type="EMBL" id="AYSV01000103">
    <property type="protein sequence ID" value="ETD68596.1"/>
    <property type="molecule type" value="Genomic_DNA"/>
</dbReference>
<keyword evidence="3 4" id="KW-0067">ATP-binding</keyword>
<keyword evidence="7" id="KW-1185">Reference proteome</keyword>
<dbReference type="InterPro" id="IPR002698">
    <property type="entry name" value="FTHF_cligase"/>
</dbReference>
<dbReference type="EC" id="6.3.3.2" evidence="5"/>
<evidence type="ECO:0000313" key="6">
    <source>
        <dbReference type="EMBL" id="ETD68596.1"/>
    </source>
</evidence>
<dbReference type="SUPFAM" id="SSF100950">
    <property type="entry name" value="NagB/RpiA/CoA transferase-like"/>
    <property type="match status" value="1"/>
</dbReference>
<dbReference type="GO" id="GO:0035999">
    <property type="term" value="P:tetrahydrofolate interconversion"/>
    <property type="evidence" value="ECO:0007669"/>
    <property type="project" value="TreeGrafter"/>
</dbReference>
<reference evidence="6 7" key="1">
    <citation type="submission" date="2013-11" db="EMBL/GenBank/DDBJ databases">
        <title>Genomic analysis of Pelistega sp. HM-7.</title>
        <authorList>
            <person name="Kumbhare S.V."/>
            <person name="Shetty S.A."/>
            <person name="Sharma O."/>
            <person name="Dhotre D.P."/>
        </authorList>
    </citation>
    <scope>NUCLEOTIDE SEQUENCE [LARGE SCALE GENOMIC DNA]</scope>
    <source>
        <strain evidence="6 7">HM-7</strain>
    </source>
</reference>
<protein>
    <recommendedName>
        <fullName evidence="5">5-formyltetrahydrofolate cyclo-ligase</fullName>
        <ecNumber evidence="5">6.3.3.2</ecNumber>
    </recommendedName>
</protein>
<proteinExistence type="inferred from homology"/>
<dbReference type="GO" id="GO:0009396">
    <property type="term" value="P:folic acid-containing compound biosynthetic process"/>
    <property type="evidence" value="ECO:0007669"/>
    <property type="project" value="TreeGrafter"/>
</dbReference>
<dbReference type="RefSeq" id="WP_023952256.1">
    <property type="nucleotide sequence ID" value="NZ_AYSV01000103.1"/>
</dbReference>
<dbReference type="Proteomes" id="UP000018766">
    <property type="component" value="Unassembled WGS sequence"/>
</dbReference>
<dbReference type="Gene3D" id="3.40.50.10420">
    <property type="entry name" value="NagB/RpiA/CoA transferase-like"/>
    <property type="match status" value="1"/>
</dbReference>
<evidence type="ECO:0000313" key="7">
    <source>
        <dbReference type="Proteomes" id="UP000018766"/>
    </source>
</evidence>
<comment type="caution">
    <text evidence="6">The sequence shown here is derived from an EMBL/GenBank/DDBJ whole genome shotgun (WGS) entry which is preliminary data.</text>
</comment>
<dbReference type="AlphaFoldDB" id="V8FXK6"/>
<sequence length="194" mass="22193">MTFTDYSRLRQILKEKRKALTIPKRQQDSDTLCAKALSIIQQHIPPHKWIAAFWPIGDEMDIRPLLTSLDKLGYRIGLPSIKEKDSPLTFFAWSSNTEFKTGFFNIPEPNQSTLFTDAPGLVLTPVLGFTKTKDRLGYGKGYYDRTIALWRQQGYSPFCIGISWDEGLIDNKDYQAAPHDQTLDIILTPSFIFT</sequence>
<dbReference type="Pfam" id="PF01812">
    <property type="entry name" value="5-FTHF_cyc-lig"/>
    <property type="match status" value="1"/>
</dbReference>
<dbReference type="InterPro" id="IPR037171">
    <property type="entry name" value="NagB/RpiA_transferase-like"/>
</dbReference>
<comment type="catalytic activity">
    <reaction evidence="5">
        <text>(6S)-5-formyl-5,6,7,8-tetrahydrofolate + ATP = (6R)-5,10-methenyltetrahydrofolate + ADP + phosphate</text>
        <dbReference type="Rhea" id="RHEA:10488"/>
        <dbReference type="ChEBI" id="CHEBI:30616"/>
        <dbReference type="ChEBI" id="CHEBI:43474"/>
        <dbReference type="ChEBI" id="CHEBI:57455"/>
        <dbReference type="ChEBI" id="CHEBI:57457"/>
        <dbReference type="ChEBI" id="CHEBI:456216"/>
        <dbReference type="EC" id="6.3.3.2"/>
    </reaction>
</comment>
<organism evidence="6 7">
    <name type="scientific">Pelistega indica</name>
    <dbReference type="NCBI Taxonomy" id="1414851"/>
    <lineage>
        <taxon>Bacteria</taxon>
        <taxon>Pseudomonadati</taxon>
        <taxon>Pseudomonadota</taxon>
        <taxon>Betaproteobacteria</taxon>
        <taxon>Burkholderiales</taxon>
        <taxon>Alcaligenaceae</taxon>
        <taxon>Pelistega</taxon>
    </lineage>
</organism>
<dbReference type="GO" id="GO:0046872">
    <property type="term" value="F:metal ion binding"/>
    <property type="evidence" value="ECO:0007669"/>
    <property type="project" value="UniProtKB-KW"/>
</dbReference>
<feature type="binding site" evidence="4">
    <location>
        <begin position="135"/>
        <end position="143"/>
    </location>
    <ligand>
        <name>ATP</name>
        <dbReference type="ChEBI" id="CHEBI:30616"/>
    </ligand>
</feature>
<dbReference type="PIRSF" id="PIRSF006806">
    <property type="entry name" value="FTHF_cligase"/>
    <property type="match status" value="1"/>
</dbReference>
<dbReference type="OrthoDB" id="9801938at2"/>
<accession>V8FXK6</accession>
<comment type="cofactor">
    <cofactor evidence="5">
        <name>Mg(2+)</name>
        <dbReference type="ChEBI" id="CHEBI:18420"/>
    </cofactor>
</comment>
<dbReference type="GO" id="GO:0030272">
    <property type="term" value="F:5-formyltetrahydrofolate cyclo-ligase activity"/>
    <property type="evidence" value="ECO:0007669"/>
    <property type="project" value="UniProtKB-EC"/>
</dbReference>
<feature type="binding site" evidence="4">
    <location>
        <position position="59"/>
    </location>
    <ligand>
        <name>substrate</name>
    </ligand>
</feature>
<evidence type="ECO:0000256" key="5">
    <source>
        <dbReference type="RuleBase" id="RU361279"/>
    </source>
</evidence>
<evidence type="ECO:0000256" key="1">
    <source>
        <dbReference type="ARBA" id="ARBA00010638"/>
    </source>
</evidence>
<name>V8FXK6_9BURK</name>
<dbReference type="GO" id="GO:0005524">
    <property type="term" value="F:ATP binding"/>
    <property type="evidence" value="ECO:0007669"/>
    <property type="project" value="UniProtKB-KW"/>
</dbReference>
<keyword evidence="5" id="KW-0479">Metal-binding</keyword>
<dbReference type="PANTHER" id="PTHR23407:SF1">
    <property type="entry name" value="5-FORMYLTETRAHYDROFOLATE CYCLO-LIGASE"/>
    <property type="match status" value="1"/>
</dbReference>
<keyword evidence="5" id="KW-0460">Magnesium</keyword>
<gene>
    <name evidence="6" type="ORF">V757_10035</name>
</gene>
<dbReference type="InterPro" id="IPR024185">
    <property type="entry name" value="FTHF_cligase-like_sf"/>
</dbReference>